<proteinExistence type="predicted"/>
<organism evidence="1 2">
    <name type="scientific">Paenibacillus phytohabitans</name>
    <dbReference type="NCBI Taxonomy" id="2654978"/>
    <lineage>
        <taxon>Bacteria</taxon>
        <taxon>Bacillati</taxon>
        <taxon>Bacillota</taxon>
        <taxon>Bacilli</taxon>
        <taxon>Bacillales</taxon>
        <taxon>Paenibacillaceae</taxon>
        <taxon>Paenibacillus</taxon>
    </lineage>
</organism>
<evidence type="ECO:0000313" key="1">
    <source>
        <dbReference type="EMBL" id="NOU79233.1"/>
    </source>
</evidence>
<reference evidence="1 2" key="1">
    <citation type="submission" date="2019-10" db="EMBL/GenBank/DDBJ databases">
        <title>Description of Paenibacillus terricola sp. nov.</title>
        <authorList>
            <person name="Carlier A."/>
            <person name="Qi S."/>
        </authorList>
    </citation>
    <scope>NUCLEOTIDE SEQUENCE [LARGE SCALE GENOMIC DNA]</scope>
    <source>
        <strain evidence="1 2">LMG 31459</strain>
    </source>
</reference>
<evidence type="ECO:0000313" key="2">
    <source>
        <dbReference type="Proteomes" id="UP000596857"/>
    </source>
</evidence>
<dbReference type="EMBL" id="WHOB01000023">
    <property type="protein sequence ID" value="NOU79233.1"/>
    <property type="molecule type" value="Genomic_DNA"/>
</dbReference>
<gene>
    <name evidence="1" type="ORF">GC101_10110</name>
</gene>
<dbReference type="Proteomes" id="UP000596857">
    <property type="component" value="Unassembled WGS sequence"/>
</dbReference>
<dbReference type="InterPro" id="IPR037226">
    <property type="entry name" value="CAC2185-like_sf"/>
</dbReference>
<protein>
    <submittedName>
        <fullName evidence="1">DUF1919 domain-containing protein</fullName>
    </submittedName>
</protein>
<accession>A0ABX1YEH9</accession>
<dbReference type="SUPFAM" id="SSF142795">
    <property type="entry name" value="CAC2185-like"/>
    <property type="match status" value="1"/>
</dbReference>
<sequence>MNAIDQNIQYLIRKIGMLEFQEKNFKISFNNMVDDFVTLYEHVATSGINLEIFNQFSSTLVDYIEKFNINHSQPQYILLNDLFPQFYIIKAVVKLSGCKYFVNNYAGKRILTITGHDELNSGIELDFMNINNYGFDFIIIKCKEYEEVKVGLIYLSVSYSIILPSSYPSRNGIETFQSESFFNLENNDFSLISDDCWGGFLYKQLGLPYNTPFMWMYIRNNDYLKLISDIYYYLNQKLKFISIPGYNHPIGLLDDVYIFFNHYRNEEEVEGKWKKRLERFNWDNIYYKFSAVCEEDVRVFNAILKETDKKISFSHQAYAYPQNIHLTGWQDEEVRRQYAGFYQYLHLHSNKYFDAVEWLNGSGNFRIQH</sequence>
<keyword evidence="2" id="KW-1185">Reference proteome</keyword>
<dbReference type="Pfam" id="PF08942">
    <property type="entry name" value="DUF1919"/>
    <property type="match status" value="1"/>
</dbReference>
<dbReference type="InterPro" id="IPR015037">
    <property type="entry name" value="DUF1919"/>
</dbReference>
<comment type="caution">
    <text evidence="1">The sequence shown here is derived from an EMBL/GenBank/DDBJ whole genome shotgun (WGS) entry which is preliminary data.</text>
</comment>
<name>A0ABX1YEH9_9BACL</name>